<feature type="region of interest" description="Disordered" evidence="4">
    <location>
        <begin position="551"/>
        <end position="571"/>
    </location>
</feature>
<protein>
    <submittedName>
        <fullName evidence="8">Uncharacterized protein LOC106723056</fullName>
    </submittedName>
</protein>
<dbReference type="Gene3D" id="3.80.10.10">
    <property type="entry name" value="Ribonuclease Inhibitor"/>
    <property type="match status" value="1"/>
</dbReference>
<feature type="transmembrane region" description="Helical" evidence="5">
    <location>
        <begin position="338"/>
        <end position="362"/>
    </location>
</feature>
<keyword evidence="3" id="KW-0677">Repeat</keyword>
<gene>
    <name evidence="8" type="primary">LOC106723056</name>
</gene>
<evidence type="ECO:0000256" key="1">
    <source>
        <dbReference type="ARBA" id="ARBA00022614"/>
    </source>
</evidence>
<feature type="compositionally biased region" description="Basic and acidic residues" evidence="4">
    <location>
        <begin position="552"/>
        <end position="568"/>
    </location>
</feature>
<feature type="domain" description="LRRCT" evidence="6">
    <location>
        <begin position="271"/>
        <end position="323"/>
    </location>
</feature>
<reference evidence="8" key="1">
    <citation type="submission" date="2025-08" db="UniProtKB">
        <authorList>
            <consortium name="RefSeq"/>
        </authorList>
    </citation>
    <scope>IDENTIFICATION</scope>
</reference>
<dbReference type="PANTHER" id="PTHR24369:SF211">
    <property type="entry name" value="LEUCINE-RICH REPEAT-CONTAINING PROTEIN 15-LIKE"/>
    <property type="match status" value="1"/>
</dbReference>
<dbReference type="SUPFAM" id="SSF52058">
    <property type="entry name" value="L domain-like"/>
    <property type="match status" value="1"/>
</dbReference>
<feature type="compositionally biased region" description="Polar residues" evidence="4">
    <location>
        <begin position="704"/>
        <end position="722"/>
    </location>
</feature>
<dbReference type="SMART" id="SM00369">
    <property type="entry name" value="LRR_TYP"/>
    <property type="match status" value="4"/>
</dbReference>
<evidence type="ECO:0000256" key="3">
    <source>
        <dbReference type="ARBA" id="ARBA00022737"/>
    </source>
</evidence>
<proteinExistence type="predicted"/>
<accession>A0A3Q0FPR8</accession>
<sequence>MQIHATGHPNDCILSPPLRFTEETHEDNLTGLDLSFDRRTPHAWLYSFTHPQAVMQKLLGLGRAKVDHLFGSKEGTVIMKLTFELVLICGLMRISSFQCVHEKEYFCSSIPTDFPEGLISVIFVVTKIGVLNSTVFNSPSLKSVTSLALANSGITKIEPGAFYAFQSLTKLSLYQNNLTTIMASWLSKPEHLENLTLSQNIIQGIGPSMLSHFSNLTTLHLANNRINMIAIGSLKHLSKLTYIDLSGNNLSTLTRNVFIGLRPPRMKLGDNPWNCSCELQDFGFFLQELMNASLLEDASSVTCQSPAGMKGVSVWNISDFDCSPELPSPFLTSIFHKVGLPLVLMCLAFLSFLLLLLLLWVVKRDKKQVQPGREATVEDGDGEQKGPVNAMTKRIRSNRLYEEKVQTTESDQTPQRRMRKGRAKSASAVMLRKEFEQGTSQHWRPVVGNEEPLKPSCVATHEQTYVEGKDDAAELWYFNSLPDWNKRAMLSHEPNISPTNLHLETLREDNSDLLKPSPRECGVSEVPQNDESKGKATTETFEPLLYLSVAQRTEEPASHAEPKGDGVTHAKTGSFSLRRVFTWPYENGKMGQSQKFFNTLDSFKAQFCLPTSDPGIPAPVKKTETEDEQKRSDLHLKVVKEQQTLDLFNTGAPNLTRVVQPVKALVHTPKKRSKQAAAMGNAFSSLSRKGLAAPKSIRKKWSNKKGSSQAGVCNDRLTSPASLNPADRTGSPCDNTLLTSNKYSFIDLLHEVVENRGRWTRERWQQTHRAQNVSQSPMKPK</sequence>
<dbReference type="PANTHER" id="PTHR24369">
    <property type="entry name" value="ANTIGEN BSP, PUTATIVE-RELATED"/>
    <property type="match status" value="1"/>
</dbReference>
<evidence type="ECO:0000313" key="8">
    <source>
        <dbReference type="RefSeq" id="XP_025049651.1"/>
    </source>
</evidence>
<dbReference type="SMART" id="SM00082">
    <property type="entry name" value="LRRCT"/>
    <property type="match status" value="1"/>
</dbReference>
<keyword evidence="7" id="KW-1185">Reference proteome</keyword>
<name>A0A3Q0FPR8_ALLSI</name>
<dbReference type="RefSeq" id="XP_025049651.1">
    <property type="nucleotide sequence ID" value="XM_025193866.1"/>
</dbReference>
<dbReference type="InterPro" id="IPR032675">
    <property type="entry name" value="LRR_dom_sf"/>
</dbReference>
<feature type="region of interest" description="Disordered" evidence="4">
    <location>
        <begin position="694"/>
        <end position="733"/>
    </location>
</feature>
<evidence type="ECO:0000259" key="6">
    <source>
        <dbReference type="SMART" id="SM00082"/>
    </source>
</evidence>
<keyword evidence="5" id="KW-1133">Transmembrane helix</keyword>
<keyword evidence="5" id="KW-0472">Membrane</keyword>
<evidence type="ECO:0000256" key="4">
    <source>
        <dbReference type="SAM" id="MobiDB-lite"/>
    </source>
</evidence>
<dbReference type="AlphaFoldDB" id="A0A3Q0FPR8"/>
<dbReference type="InterPro" id="IPR003591">
    <property type="entry name" value="Leu-rich_rpt_typical-subtyp"/>
</dbReference>
<dbReference type="Pfam" id="PF13855">
    <property type="entry name" value="LRR_8"/>
    <property type="match status" value="2"/>
</dbReference>
<dbReference type="KEGG" id="asn:106723056"/>
<dbReference type="GO" id="GO:0005886">
    <property type="term" value="C:plasma membrane"/>
    <property type="evidence" value="ECO:0007669"/>
    <property type="project" value="TreeGrafter"/>
</dbReference>
<dbReference type="InterPro" id="IPR001611">
    <property type="entry name" value="Leu-rich_rpt"/>
</dbReference>
<evidence type="ECO:0000256" key="2">
    <source>
        <dbReference type="ARBA" id="ARBA00022729"/>
    </source>
</evidence>
<dbReference type="InterPro" id="IPR050541">
    <property type="entry name" value="LRR_TM_domain-containing"/>
</dbReference>
<keyword evidence="5" id="KW-0812">Transmembrane</keyword>
<organism evidence="7 8">
    <name type="scientific">Alligator sinensis</name>
    <name type="common">Chinese alligator</name>
    <dbReference type="NCBI Taxonomy" id="38654"/>
    <lineage>
        <taxon>Eukaryota</taxon>
        <taxon>Metazoa</taxon>
        <taxon>Chordata</taxon>
        <taxon>Craniata</taxon>
        <taxon>Vertebrata</taxon>
        <taxon>Euteleostomi</taxon>
        <taxon>Archelosauria</taxon>
        <taxon>Archosauria</taxon>
        <taxon>Crocodylia</taxon>
        <taxon>Alligatoridae</taxon>
        <taxon>Alligatorinae</taxon>
        <taxon>Alligator</taxon>
    </lineage>
</organism>
<evidence type="ECO:0000256" key="5">
    <source>
        <dbReference type="SAM" id="Phobius"/>
    </source>
</evidence>
<dbReference type="STRING" id="38654.A0A3Q0FPR8"/>
<keyword evidence="1" id="KW-0433">Leucine-rich repeat</keyword>
<keyword evidence="2" id="KW-0732">Signal</keyword>
<feature type="region of interest" description="Disordered" evidence="4">
    <location>
        <begin position="404"/>
        <end position="423"/>
    </location>
</feature>
<dbReference type="InParanoid" id="A0A3Q0FPR8"/>
<dbReference type="Proteomes" id="UP000189705">
    <property type="component" value="Unplaced"/>
</dbReference>
<dbReference type="InterPro" id="IPR000483">
    <property type="entry name" value="Cys-rich_flank_reg_C"/>
</dbReference>
<evidence type="ECO:0000313" key="7">
    <source>
        <dbReference type="Proteomes" id="UP000189705"/>
    </source>
</evidence>
<dbReference type="GeneID" id="106723056"/>